<dbReference type="InterPro" id="IPR051152">
    <property type="entry name" value="C.elegans_Orphan_NR"/>
</dbReference>
<dbReference type="PRINTS" id="PR00047">
    <property type="entry name" value="STROIDFINGER"/>
</dbReference>
<dbReference type="GO" id="GO:0005634">
    <property type="term" value="C:nucleus"/>
    <property type="evidence" value="ECO:0007669"/>
    <property type="project" value="UniProtKB-SubCell"/>
</dbReference>
<dbReference type="SUPFAM" id="SSF57716">
    <property type="entry name" value="Glucocorticoid receptor-like (DNA-binding domain)"/>
    <property type="match status" value="1"/>
</dbReference>
<organism evidence="13 14">
    <name type="scientific">Strongyloides papillosus</name>
    <name type="common">Intestinal threadworm</name>
    <dbReference type="NCBI Taxonomy" id="174720"/>
    <lineage>
        <taxon>Eukaryota</taxon>
        <taxon>Metazoa</taxon>
        <taxon>Ecdysozoa</taxon>
        <taxon>Nematoda</taxon>
        <taxon>Chromadorea</taxon>
        <taxon>Rhabditida</taxon>
        <taxon>Tylenchina</taxon>
        <taxon>Panagrolaimomorpha</taxon>
        <taxon>Strongyloidoidea</taxon>
        <taxon>Strongyloididae</taxon>
        <taxon>Strongyloides</taxon>
    </lineage>
</organism>
<evidence type="ECO:0000259" key="12">
    <source>
        <dbReference type="PROSITE" id="PS51843"/>
    </source>
</evidence>
<sequence length="429" mass="50241">MDSVTKTTAEKCLVCSAPSNAIHFQINSCRACSSFFRRSIHGNKKYRCRRNTKNCIIHFSHKQLCRFCRFRKCIKLGMCIKGKEPETNNTYNNEIILRSSEIEGNKYKENTMDSYDFEKNITRINNESSDRDDSETTVLKYAEKFIDSHILKKNNLKIDGILNLPLQALTHTIKNFLATVNVNLTLETVIVTNAITLKKNIIFIEHCLSTLFKCLLNAPDFSIISLKDKCEICRRKFPIILNLERIYTSLKLFANYTNKNIMLFENTEAFDDINFAYLGDEEVDDSGKDKLFKLFIPCNKFLFQYLYEPMKELSLDDIEFSYLIGSILWKMDNEVNVSQTTKNIANRIIKSFNEELHGYYVFRKKIDNYAHRLSKILNVLSNSEKYILMRNEVFLVARVFDVFDPSNFIEENFKASNQKFFNFFKITLE</sequence>
<evidence type="ECO:0000256" key="3">
    <source>
        <dbReference type="ARBA" id="ARBA00022771"/>
    </source>
</evidence>
<evidence type="ECO:0000313" key="13">
    <source>
        <dbReference type="Proteomes" id="UP000046392"/>
    </source>
</evidence>
<keyword evidence="9 10" id="KW-0539">Nucleus</keyword>
<comment type="subcellular location">
    <subcellularLocation>
        <location evidence="10">Nucleus</location>
    </subcellularLocation>
</comment>
<feature type="domain" description="NR LBD" evidence="12">
    <location>
        <begin position="165"/>
        <end position="416"/>
    </location>
</feature>
<dbReference type="GO" id="GO:0003700">
    <property type="term" value="F:DNA-binding transcription factor activity"/>
    <property type="evidence" value="ECO:0007669"/>
    <property type="project" value="InterPro"/>
</dbReference>
<name>A0A0N5CF61_STREA</name>
<evidence type="ECO:0000256" key="9">
    <source>
        <dbReference type="ARBA" id="ARBA00023242"/>
    </source>
</evidence>
<proteinExistence type="inferred from homology"/>
<protein>
    <submittedName>
        <fullName evidence="14">Nuclear receptor</fullName>
    </submittedName>
</protein>
<evidence type="ECO:0000256" key="5">
    <source>
        <dbReference type="ARBA" id="ARBA00023015"/>
    </source>
</evidence>
<keyword evidence="4 10" id="KW-0862">Zinc</keyword>
<dbReference type="SMART" id="SM00430">
    <property type="entry name" value="HOLI"/>
    <property type="match status" value="1"/>
</dbReference>
<evidence type="ECO:0000256" key="4">
    <source>
        <dbReference type="ARBA" id="ARBA00022833"/>
    </source>
</evidence>
<evidence type="ECO:0000256" key="8">
    <source>
        <dbReference type="ARBA" id="ARBA00023170"/>
    </source>
</evidence>
<dbReference type="WBParaSite" id="SPAL_0001649800.1">
    <property type="protein sequence ID" value="SPAL_0001649800.1"/>
    <property type="gene ID" value="SPAL_0001649800"/>
</dbReference>
<evidence type="ECO:0000256" key="7">
    <source>
        <dbReference type="ARBA" id="ARBA00023163"/>
    </source>
</evidence>
<dbReference type="InterPro" id="IPR035500">
    <property type="entry name" value="NHR-like_dom_sf"/>
</dbReference>
<dbReference type="GO" id="GO:0008270">
    <property type="term" value="F:zinc ion binding"/>
    <property type="evidence" value="ECO:0007669"/>
    <property type="project" value="UniProtKB-KW"/>
</dbReference>
<keyword evidence="6 10" id="KW-0238">DNA-binding</keyword>
<dbReference type="InterPro" id="IPR000536">
    <property type="entry name" value="Nucl_hrmn_rcpt_lig-bd"/>
</dbReference>
<dbReference type="Pfam" id="PF00105">
    <property type="entry name" value="zf-C4"/>
    <property type="match status" value="1"/>
</dbReference>
<dbReference type="PROSITE" id="PS00031">
    <property type="entry name" value="NUCLEAR_REC_DBD_1"/>
    <property type="match status" value="1"/>
</dbReference>
<dbReference type="AlphaFoldDB" id="A0A0N5CF61"/>
<dbReference type="GO" id="GO:0043565">
    <property type="term" value="F:sequence-specific DNA binding"/>
    <property type="evidence" value="ECO:0007669"/>
    <property type="project" value="InterPro"/>
</dbReference>
<dbReference type="Gene3D" id="3.30.50.10">
    <property type="entry name" value="Erythroid Transcription Factor GATA-1, subunit A"/>
    <property type="match status" value="1"/>
</dbReference>
<keyword evidence="2 10" id="KW-0479">Metal-binding</keyword>
<evidence type="ECO:0000256" key="1">
    <source>
        <dbReference type="ARBA" id="ARBA00005993"/>
    </source>
</evidence>
<dbReference type="InterPro" id="IPR013088">
    <property type="entry name" value="Znf_NHR/GATA"/>
</dbReference>
<keyword evidence="5 10" id="KW-0805">Transcription regulation</keyword>
<dbReference type="Gene3D" id="1.10.565.10">
    <property type="entry name" value="Retinoid X Receptor"/>
    <property type="match status" value="1"/>
</dbReference>
<keyword evidence="8 10" id="KW-0675">Receptor</keyword>
<keyword evidence="7 10" id="KW-0804">Transcription</keyword>
<feature type="domain" description="Nuclear receptor" evidence="11">
    <location>
        <begin position="9"/>
        <end position="85"/>
    </location>
</feature>
<evidence type="ECO:0000313" key="14">
    <source>
        <dbReference type="WBParaSite" id="SPAL_0001649800.1"/>
    </source>
</evidence>
<accession>A0A0N5CF61</accession>
<dbReference type="PROSITE" id="PS51843">
    <property type="entry name" value="NR_LBD"/>
    <property type="match status" value="1"/>
</dbReference>
<keyword evidence="3 10" id="KW-0863">Zinc-finger</keyword>
<dbReference type="Proteomes" id="UP000046392">
    <property type="component" value="Unplaced"/>
</dbReference>
<dbReference type="SUPFAM" id="SSF48508">
    <property type="entry name" value="Nuclear receptor ligand-binding domain"/>
    <property type="match status" value="1"/>
</dbReference>
<dbReference type="PANTHER" id="PTHR45680:SF29">
    <property type="entry name" value="NUCLEAR HORMONE RECEPTOR FAMILY"/>
    <property type="match status" value="1"/>
</dbReference>
<keyword evidence="13" id="KW-1185">Reference proteome</keyword>
<evidence type="ECO:0000256" key="2">
    <source>
        <dbReference type="ARBA" id="ARBA00022723"/>
    </source>
</evidence>
<dbReference type="Pfam" id="PF00104">
    <property type="entry name" value="Hormone_recep"/>
    <property type="match status" value="1"/>
</dbReference>
<dbReference type="PROSITE" id="PS51030">
    <property type="entry name" value="NUCLEAR_REC_DBD_2"/>
    <property type="match status" value="1"/>
</dbReference>
<evidence type="ECO:0000259" key="11">
    <source>
        <dbReference type="PROSITE" id="PS51030"/>
    </source>
</evidence>
<reference evidence="14" key="1">
    <citation type="submission" date="2017-02" db="UniProtKB">
        <authorList>
            <consortium name="WormBaseParasite"/>
        </authorList>
    </citation>
    <scope>IDENTIFICATION</scope>
</reference>
<dbReference type="InterPro" id="IPR001628">
    <property type="entry name" value="Znf_hrmn_rcpt"/>
</dbReference>
<dbReference type="SMART" id="SM00399">
    <property type="entry name" value="ZnF_C4"/>
    <property type="match status" value="1"/>
</dbReference>
<dbReference type="STRING" id="174720.A0A0N5CF61"/>
<comment type="similarity">
    <text evidence="1 10">Belongs to the nuclear hormone receptor family.</text>
</comment>
<evidence type="ECO:0000256" key="6">
    <source>
        <dbReference type="ARBA" id="ARBA00023125"/>
    </source>
</evidence>
<evidence type="ECO:0000256" key="10">
    <source>
        <dbReference type="RuleBase" id="RU004334"/>
    </source>
</evidence>
<dbReference type="PANTHER" id="PTHR45680">
    <property type="entry name" value="NUCLEAR HORMONE RECEPTOR FAMILY"/>
    <property type="match status" value="1"/>
</dbReference>